<gene>
    <name evidence="2" type="ORF">Daura_33265</name>
</gene>
<dbReference type="Pfam" id="PF12802">
    <property type="entry name" value="MarR_2"/>
    <property type="match status" value="1"/>
</dbReference>
<evidence type="ECO:0000313" key="3">
    <source>
        <dbReference type="Proteomes" id="UP001058003"/>
    </source>
</evidence>
<dbReference type="InterPro" id="IPR039422">
    <property type="entry name" value="MarR/SlyA-like"/>
</dbReference>
<evidence type="ECO:0000313" key="2">
    <source>
        <dbReference type="EMBL" id="UWZ51594.1"/>
    </source>
</evidence>
<keyword evidence="3" id="KW-1185">Reference proteome</keyword>
<name>A0A9Q9MD22_9ACTN</name>
<dbReference type="KEGG" id="daur:Daura_33265"/>
<dbReference type="SMART" id="SM00347">
    <property type="entry name" value="HTH_MARR"/>
    <property type="match status" value="1"/>
</dbReference>
<sequence>MRTDMTEGGGPALFRLVRFWSRRWAAGITQDEGGDVAHILVLEAVDAARGDGRPAQIGAVAVELGLDRSNASRMIAATVAAGLATKTVSAQDARRTELDLTPAGEDRLAAARAWQEETFARMVADWPARDARRFAGYLMRLAAANTPNGDPS</sequence>
<dbReference type="RefSeq" id="WP_211273525.1">
    <property type="nucleotide sequence ID" value="NZ_CP073767.1"/>
</dbReference>
<dbReference type="GO" id="GO:0006950">
    <property type="term" value="P:response to stress"/>
    <property type="evidence" value="ECO:0007669"/>
    <property type="project" value="TreeGrafter"/>
</dbReference>
<dbReference type="InterPro" id="IPR036390">
    <property type="entry name" value="WH_DNA-bd_sf"/>
</dbReference>
<dbReference type="Gene3D" id="1.10.10.10">
    <property type="entry name" value="Winged helix-like DNA-binding domain superfamily/Winged helix DNA-binding domain"/>
    <property type="match status" value="1"/>
</dbReference>
<dbReference type="Proteomes" id="UP001058003">
    <property type="component" value="Chromosome"/>
</dbReference>
<evidence type="ECO:0000259" key="1">
    <source>
        <dbReference type="SMART" id="SM00347"/>
    </source>
</evidence>
<feature type="domain" description="HTH marR-type" evidence="1">
    <location>
        <begin position="27"/>
        <end position="131"/>
    </location>
</feature>
<dbReference type="InterPro" id="IPR000835">
    <property type="entry name" value="HTH_MarR-typ"/>
</dbReference>
<dbReference type="InterPro" id="IPR036388">
    <property type="entry name" value="WH-like_DNA-bd_sf"/>
</dbReference>
<proteinExistence type="predicted"/>
<dbReference type="GO" id="GO:0003700">
    <property type="term" value="F:DNA-binding transcription factor activity"/>
    <property type="evidence" value="ECO:0007669"/>
    <property type="project" value="InterPro"/>
</dbReference>
<accession>A0A9Q9MD22</accession>
<dbReference type="PANTHER" id="PTHR33164:SF57">
    <property type="entry name" value="MARR-FAMILY TRANSCRIPTIONAL REGULATOR"/>
    <property type="match status" value="1"/>
</dbReference>
<dbReference type="AlphaFoldDB" id="A0A9Q9MD22"/>
<reference evidence="2" key="1">
    <citation type="submission" date="2021-04" db="EMBL/GenBank/DDBJ databases">
        <title>Dactylosporangium aurantiacum NRRL B-8018 full assembly.</title>
        <authorList>
            <person name="Hartkoorn R.C."/>
            <person name="Beaudoing E."/>
            <person name="Hot D."/>
        </authorList>
    </citation>
    <scope>NUCLEOTIDE SEQUENCE</scope>
    <source>
        <strain evidence="2">NRRL B-8018</strain>
    </source>
</reference>
<dbReference type="PANTHER" id="PTHR33164">
    <property type="entry name" value="TRANSCRIPTIONAL REGULATOR, MARR FAMILY"/>
    <property type="match status" value="1"/>
</dbReference>
<protein>
    <submittedName>
        <fullName evidence="2">Winged helix-turn-helix transcriptional regulator</fullName>
    </submittedName>
</protein>
<dbReference type="SUPFAM" id="SSF46785">
    <property type="entry name" value="Winged helix' DNA-binding domain"/>
    <property type="match status" value="1"/>
</dbReference>
<organism evidence="2 3">
    <name type="scientific">Dactylosporangium aurantiacum</name>
    <dbReference type="NCBI Taxonomy" id="35754"/>
    <lineage>
        <taxon>Bacteria</taxon>
        <taxon>Bacillati</taxon>
        <taxon>Actinomycetota</taxon>
        <taxon>Actinomycetes</taxon>
        <taxon>Micromonosporales</taxon>
        <taxon>Micromonosporaceae</taxon>
        <taxon>Dactylosporangium</taxon>
    </lineage>
</organism>
<dbReference type="EMBL" id="CP073767">
    <property type="protein sequence ID" value="UWZ51594.1"/>
    <property type="molecule type" value="Genomic_DNA"/>
</dbReference>